<comment type="caution">
    <text evidence="1">The sequence shown here is derived from an EMBL/GenBank/DDBJ whole genome shotgun (WGS) entry which is preliminary data.</text>
</comment>
<dbReference type="Proteomes" id="UP001580346">
    <property type="component" value="Unassembled WGS sequence"/>
</dbReference>
<name>A0ABV5AT75_9BACL</name>
<dbReference type="EMBL" id="JBHHMI010000008">
    <property type="protein sequence ID" value="MFB5267373.1"/>
    <property type="molecule type" value="Genomic_DNA"/>
</dbReference>
<sequence length="62" mass="6980">MWTVIYIAPTAKLAERIKLKLSEEGFLVKTRAISASKQQFEILVPSGEVEEVQEVLNSILHP</sequence>
<proteinExistence type="predicted"/>
<keyword evidence="2" id="KW-1185">Reference proteome</keyword>
<evidence type="ECO:0000313" key="2">
    <source>
        <dbReference type="Proteomes" id="UP001580346"/>
    </source>
</evidence>
<gene>
    <name evidence="1" type="ORF">ACE41H_11340</name>
</gene>
<organism evidence="1 2">
    <name type="scientific">Paenibacillus enshidis</name>
    <dbReference type="NCBI Taxonomy" id="1458439"/>
    <lineage>
        <taxon>Bacteria</taxon>
        <taxon>Bacillati</taxon>
        <taxon>Bacillota</taxon>
        <taxon>Bacilli</taxon>
        <taxon>Bacillales</taxon>
        <taxon>Paenibacillaceae</taxon>
        <taxon>Paenibacillus</taxon>
    </lineage>
</organism>
<protein>
    <submittedName>
        <fullName evidence="1">Glutamate decarboxylase</fullName>
    </submittedName>
</protein>
<reference evidence="1 2" key="1">
    <citation type="submission" date="2024-09" db="EMBL/GenBank/DDBJ databases">
        <title>Paenibacillus zeirhizospherea sp. nov., isolated from surface of the maize (Zea mays) roots in a horticulture field, Hungary.</title>
        <authorList>
            <person name="Marton D."/>
            <person name="Farkas M."/>
            <person name="Bedics A."/>
            <person name="Toth E."/>
            <person name="Tancsics A."/>
            <person name="Boka K."/>
            <person name="Maroti G."/>
            <person name="Kriszt B."/>
            <person name="Cserhati M."/>
        </authorList>
    </citation>
    <scope>NUCLEOTIDE SEQUENCE [LARGE SCALE GENOMIC DNA]</scope>
    <source>
        <strain evidence="1 2">KCTC 33519</strain>
    </source>
</reference>
<dbReference type="RefSeq" id="WP_355318100.1">
    <property type="nucleotide sequence ID" value="NZ_JBHHMI010000008.1"/>
</dbReference>
<evidence type="ECO:0000313" key="1">
    <source>
        <dbReference type="EMBL" id="MFB5267373.1"/>
    </source>
</evidence>
<accession>A0ABV5AT75</accession>